<organism evidence="1">
    <name type="scientific">marine metagenome</name>
    <dbReference type="NCBI Taxonomy" id="408172"/>
    <lineage>
        <taxon>unclassified sequences</taxon>
        <taxon>metagenomes</taxon>
        <taxon>ecological metagenomes</taxon>
    </lineage>
</organism>
<dbReference type="InterPro" id="IPR025629">
    <property type="entry name" value="DUF4287"/>
</dbReference>
<gene>
    <name evidence="1" type="ORF">METZ01_LOCUS12674</name>
</gene>
<evidence type="ECO:0000313" key="1">
    <source>
        <dbReference type="EMBL" id="SUZ59820.1"/>
    </source>
</evidence>
<dbReference type="Pfam" id="PF14117">
    <property type="entry name" value="DUF4287"/>
    <property type="match status" value="1"/>
</dbReference>
<dbReference type="EMBL" id="UINC01000700">
    <property type="protein sequence ID" value="SUZ59820.1"/>
    <property type="molecule type" value="Genomic_DNA"/>
</dbReference>
<dbReference type="AlphaFoldDB" id="A0A381NYZ3"/>
<accession>A0A381NYZ3</accession>
<name>A0A381NYZ3_9ZZZZ</name>
<reference evidence="1" key="1">
    <citation type="submission" date="2018-05" db="EMBL/GenBank/DDBJ databases">
        <authorList>
            <person name="Lanie J.A."/>
            <person name="Ng W.-L."/>
            <person name="Kazmierczak K.M."/>
            <person name="Andrzejewski T.M."/>
            <person name="Davidsen T.M."/>
            <person name="Wayne K.J."/>
            <person name="Tettelin H."/>
            <person name="Glass J.I."/>
            <person name="Rusch D."/>
            <person name="Podicherti R."/>
            <person name="Tsui H.-C.T."/>
            <person name="Winkler M.E."/>
        </authorList>
    </citation>
    <scope>NUCLEOTIDE SEQUENCE</scope>
</reference>
<evidence type="ECO:0008006" key="2">
    <source>
        <dbReference type="Google" id="ProtNLM"/>
    </source>
</evidence>
<sequence>MDPLSMEKAMIKKMIDKTGKSIDEWIEIVKKQNFLKHNEIVTFLKKDFLLTHGYANLIAHKSK</sequence>
<protein>
    <recommendedName>
        <fullName evidence="2">DUF4287 domain-containing protein</fullName>
    </recommendedName>
</protein>
<proteinExistence type="predicted"/>